<dbReference type="GO" id="GO:0046872">
    <property type="term" value="F:metal ion binding"/>
    <property type="evidence" value="ECO:0007669"/>
    <property type="project" value="UniProtKB-KW"/>
</dbReference>
<dbReference type="HOGENOM" id="CLU_033617_2_0_6"/>
<dbReference type="PROSITE" id="PS50936">
    <property type="entry name" value="ENGC_GTPASE"/>
    <property type="match status" value="1"/>
</dbReference>
<feature type="binding site" evidence="3">
    <location>
        <begin position="159"/>
        <end position="167"/>
    </location>
    <ligand>
        <name>GTP</name>
        <dbReference type="ChEBI" id="CHEBI:37565"/>
    </ligand>
</feature>
<dbReference type="InterPro" id="IPR012340">
    <property type="entry name" value="NA-bd_OB-fold"/>
</dbReference>
<dbReference type="InterPro" id="IPR027417">
    <property type="entry name" value="P-loop_NTPase"/>
</dbReference>
<keyword evidence="3" id="KW-0378">Hydrolase</keyword>
<evidence type="ECO:0000313" key="7">
    <source>
        <dbReference type="Proteomes" id="UP000000247"/>
    </source>
</evidence>
<dbReference type="GO" id="GO:0005737">
    <property type="term" value="C:cytoplasm"/>
    <property type="evidence" value="ECO:0007669"/>
    <property type="project" value="UniProtKB-SubCell"/>
</dbReference>
<dbReference type="Gene3D" id="3.40.50.300">
    <property type="entry name" value="P-loop containing nucleotide triphosphate hydrolases"/>
    <property type="match status" value="1"/>
</dbReference>
<protein>
    <recommendedName>
        <fullName evidence="3">Small ribosomal subunit biogenesis GTPase RsgA</fullName>
        <ecNumber evidence="3">3.6.1.-</ecNumber>
    </recommendedName>
</protein>
<keyword evidence="7" id="KW-1185">Reference proteome</keyword>
<dbReference type="EMBL" id="AP009247">
    <property type="protein sequence ID" value="BAF61661.1"/>
    <property type="molecule type" value="Genomic_DNA"/>
</dbReference>
<dbReference type="KEGG" id="vok:COSY_0543"/>
<keyword evidence="3" id="KW-0694">RNA-binding</keyword>
<keyword evidence="3" id="KW-0699">rRNA-binding</keyword>
<dbReference type="eggNOG" id="COG1162">
    <property type="taxonomic scope" value="Bacteria"/>
</dbReference>
<accession>A5CWK9</accession>
<sequence>MVITRYKKRLLVKIKSGELYQCVTKNNIDLSVAGDRVIFQITQSNQGIVTAILERHNQLYRTHKLIATNIDQLWLVVAMEPHYQFELIDRYLIMAENAKLPINIVVNKVELTNNIKKVKYDFSMYKNIGYSINYLSVKKQINIDKFKLKLNNKTHIFLGQSGVGKSSLINKLIPELNLRVNEISTKSKLGKHTTTNTTLYQIPSGGDLIDSPGIRKFQLDEFSNQEILNGFKEFNPFTNACKFRNCAHIFEPKCAIKLAVKLGDIHKKRYQSYITLVSS</sequence>
<organism evidence="6 7">
    <name type="scientific">Vesicomyosocius okutanii subsp. Calyptogena okutanii (strain HA)</name>
    <dbReference type="NCBI Taxonomy" id="412965"/>
    <lineage>
        <taxon>Bacteria</taxon>
        <taxon>Pseudomonadati</taxon>
        <taxon>Pseudomonadota</taxon>
        <taxon>Gammaproteobacteria</taxon>
        <taxon>Candidatus Pseudothioglobaceae</taxon>
        <taxon>Candidatus Vesicomyidisocius</taxon>
    </lineage>
</organism>
<keyword evidence="1 3" id="KW-0547">Nucleotide-binding</keyword>
<keyword evidence="3" id="KW-0479">Metal-binding</keyword>
<feature type="domain" description="CP-type G" evidence="5">
    <location>
        <begin position="56"/>
        <end position="217"/>
    </location>
</feature>
<dbReference type="Proteomes" id="UP000000247">
    <property type="component" value="Chromosome"/>
</dbReference>
<dbReference type="STRING" id="412965.COSY_0543"/>
<proteinExistence type="inferred from homology"/>
<comment type="caution">
    <text evidence="3">Lacks conserved residue(s) required for the propagation of feature annotation.</text>
</comment>
<feature type="binding site" evidence="3">
    <location>
        <position position="246"/>
    </location>
    <ligand>
        <name>Zn(2+)</name>
        <dbReference type="ChEBI" id="CHEBI:29105"/>
    </ligand>
</feature>
<dbReference type="GO" id="GO:0003924">
    <property type="term" value="F:GTPase activity"/>
    <property type="evidence" value="ECO:0007669"/>
    <property type="project" value="UniProtKB-UniRule"/>
</dbReference>
<dbReference type="InterPro" id="IPR010914">
    <property type="entry name" value="RsgA_GTPase_dom"/>
</dbReference>
<feature type="binding site" evidence="3">
    <location>
        <position position="248"/>
    </location>
    <ligand>
        <name>Zn(2+)</name>
        <dbReference type="ChEBI" id="CHEBI:29105"/>
    </ligand>
</feature>
<comment type="cofactor">
    <cofactor evidence="3">
        <name>Zn(2+)</name>
        <dbReference type="ChEBI" id="CHEBI:29105"/>
    </cofactor>
    <text evidence="3">Binds 1 zinc ion per subunit.</text>
</comment>
<evidence type="ECO:0000259" key="5">
    <source>
        <dbReference type="PROSITE" id="PS51721"/>
    </source>
</evidence>
<dbReference type="PANTHER" id="PTHR32120:SF11">
    <property type="entry name" value="SMALL RIBOSOMAL SUBUNIT BIOGENESIS GTPASE RSGA 1, MITOCHONDRIAL-RELATED"/>
    <property type="match status" value="1"/>
</dbReference>
<dbReference type="PROSITE" id="PS51721">
    <property type="entry name" value="G_CP"/>
    <property type="match status" value="1"/>
</dbReference>
<evidence type="ECO:0000256" key="1">
    <source>
        <dbReference type="ARBA" id="ARBA00022741"/>
    </source>
</evidence>
<comment type="function">
    <text evidence="3">One of several proteins that assist in the late maturation steps of the functional core of the 30S ribosomal subunit. Helps release RbfA from mature subunits. May play a role in the assembly of ribosomal proteins into the subunit. Circularly permuted GTPase that catalyzes slow GTP hydrolysis, GTPase activity is stimulated by the 30S ribosomal subunit.</text>
</comment>
<name>A5CWK9_VESOH</name>
<dbReference type="RefSeq" id="WP_011929931.1">
    <property type="nucleotide sequence ID" value="NC_009465.1"/>
</dbReference>
<dbReference type="InterPro" id="IPR030378">
    <property type="entry name" value="G_CP_dom"/>
</dbReference>
<dbReference type="NCBIfam" id="TIGR00157">
    <property type="entry name" value="ribosome small subunit-dependent GTPase A"/>
    <property type="match status" value="1"/>
</dbReference>
<comment type="subcellular location">
    <subcellularLocation>
        <location evidence="3">Cytoplasm</location>
    </subcellularLocation>
</comment>
<feature type="binding site" evidence="3">
    <location>
        <position position="241"/>
    </location>
    <ligand>
        <name>Zn(2+)</name>
        <dbReference type="ChEBI" id="CHEBI:29105"/>
    </ligand>
</feature>
<gene>
    <name evidence="3" type="primary">rsgA</name>
    <name evidence="6" type="ordered locus">COSY_0543</name>
</gene>
<feature type="binding site" evidence="3">
    <location>
        <position position="254"/>
    </location>
    <ligand>
        <name>Zn(2+)</name>
        <dbReference type="ChEBI" id="CHEBI:29105"/>
    </ligand>
</feature>
<dbReference type="Gene3D" id="1.10.40.50">
    <property type="entry name" value="Probable gtpase engc, domain 3"/>
    <property type="match status" value="1"/>
</dbReference>
<reference evidence="7" key="1">
    <citation type="journal article" date="2007" name="Curr. Biol.">
        <title>Reduced genome of the thioautotrophic intracellular symbiont in a deep-sea clam, Calyptogena okutanii.</title>
        <authorList>
            <person name="Kuwahara H."/>
            <person name="Yoshida T."/>
            <person name="Takaki Y."/>
            <person name="Shimamura S."/>
            <person name="Nishi S."/>
            <person name="Harada M."/>
            <person name="Matsuyama K."/>
            <person name="Takishita K."/>
            <person name="Kawato M."/>
            <person name="Uematsu K."/>
            <person name="Fujiwara Y."/>
            <person name="Sato T."/>
            <person name="Kato C."/>
            <person name="Kitagawa M."/>
            <person name="Kato I."/>
            <person name="Maruyama T."/>
        </authorList>
    </citation>
    <scope>NUCLEOTIDE SEQUENCE [LARGE SCALE GENOMIC DNA]</scope>
    <source>
        <strain evidence="7">HA</strain>
    </source>
</reference>
<dbReference type="InterPro" id="IPR004881">
    <property type="entry name" value="Ribosome_biogen_GTPase_RsgA"/>
</dbReference>
<keyword evidence="3" id="KW-0862">Zinc</keyword>
<keyword evidence="3" id="KW-0963">Cytoplasm</keyword>
<dbReference type="Gene3D" id="2.40.50.140">
    <property type="entry name" value="Nucleic acid-binding proteins"/>
    <property type="match status" value="1"/>
</dbReference>
<comment type="similarity">
    <text evidence="3">Belongs to the TRAFAC class YlqF/YawG GTPase family. RsgA subfamily.</text>
</comment>
<feature type="domain" description="EngC GTPase" evidence="4">
    <location>
        <begin position="68"/>
        <end position="215"/>
    </location>
</feature>
<dbReference type="GO" id="GO:0005525">
    <property type="term" value="F:GTP binding"/>
    <property type="evidence" value="ECO:0007669"/>
    <property type="project" value="UniProtKB-UniRule"/>
</dbReference>
<evidence type="ECO:0000259" key="4">
    <source>
        <dbReference type="PROSITE" id="PS50936"/>
    </source>
</evidence>
<keyword evidence="2 3" id="KW-0342">GTP-binding</keyword>
<dbReference type="GO" id="GO:0042274">
    <property type="term" value="P:ribosomal small subunit biogenesis"/>
    <property type="evidence" value="ECO:0007669"/>
    <property type="project" value="UniProtKB-UniRule"/>
</dbReference>
<evidence type="ECO:0000256" key="3">
    <source>
        <dbReference type="HAMAP-Rule" id="MF_01820"/>
    </source>
</evidence>
<keyword evidence="3" id="KW-0690">Ribosome biogenesis</keyword>
<evidence type="ECO:0000313" key="6">
    <source>
        <dbReference type="EMBL" id="BAF61661.1"/>
    </source>
</evidence>
<dbReference type="HAMAP" id="MF_01820">
    <property type="entry name" value="GTPase_RsgA"/>
    <property type="match status" value="1"/>
</dbReference>
<dbReference type="Pfam" id="PF03193">
    <property type="entry name" value="RsgA_GTPase"/>
    <property type="match status" value="1"/>
</dbReference>
<dbReference type="AlphaFoldDB" id="A5CWK9"/>
<dbReference type="GO" id="GO:0019843">
    <property type="term" value="F:rRNA binding"/>
    <property type="evidence" value="ECO:0007669"/>
    <property type="project" value="UniProtKB-KW"/>
</dbReference>
<comment type="subunit">
    <text evidence="3">Monomer. Associates with 30S ribosomal subunit, binds 16S rRNA.</text>
</comment>
<dbReference type="PANTHER" id="PTHR32120">
    <property type="entry name" value="SMALL RIBOSOMAL SUBUNIT BIOGENESIS GTPASE RSGA"/>
    <property type="match status" value="1"/>
</dbReference>
<dbReference type="EC" id="3.6.1.-" evidence="3"/>
<dbReference type="SUPFAM" id="SSF52540">
    <property type="entry name" value="P-loop containing nucleoside triphosphate hydrolases"/>
    <property type="match status" value="1"/>
</dbReference>
<evidence type="ECO:0000256" key="2">
    <source>
        <dbReference type="ARBA" id="ARBA00023134"/>
    </source>
</evidence>
<dbReference type="CDD" id="cd01854">
    <property type="entry name" value="YjeQ_EngC"/>
    <property type="match status" value="1"/>
</dbReference>